<organism evidence="1 2">
    <name type="scientific">Psychrobacter coccoides</name>
    <dbReference type="NCBI Taxonomy" id="2818440"/>
    <lineage>
        <taxon>Bacteria</taxon>
        <taxon>Pseudomonadati</taxon>
        <taxon>Pseudomonadota</taxon>
        <taxon>Gammaproteobacteria</taxon>
        <taxon>Moraxellales</taxon>
        <taxon>Moraxellaceae</taxon>
        <taxon>Psychrobacter</taxon>
    </lineage>
</organism>
<reference evidence="1 2" key="1">
    <citation type="submission" date="2021-03" db="EMBL/GenBank/DDBJ databases">
        <authorList>
            <person name="Shang D.-D."/>
            <person name="Du Z.-J."/>
            <person name="Chen G.-J."/>
        </authorList>
    </citation>
    <scope>NUCLEOTIDE SEQUENCE [LARGE SCALE GENOMIC DNA]</scope>
    <source>
        <strain evidence="1 2">F1192</strain>
    </source>
</reference>
<proteinExistence type="predicted"/>
<gene>
    <name evidence="1" type="ORF">J3492_03105</name>
</gene>
<name>A0ABS3NLB8_9GAMM</name>
<dbReference type="Proteomes" id="UP000664554">
    <property type="component" value="Unassembled WGS sequence"/>
</dbReference>
<evidence type="ECO:0000313" key="2">
    <source>
        <dbReference type="Proteomes" id="UP000664554"/>
    </source>
</evidence>
<accession>A0ABS3NLB8</accession>
<dbReference type="RefSeq" id="WP_207989755.1">
    <property type="nucleotide sequence ID" value="NZ_JAGBKM010000003.1"/>
</dbReference>
<keyword evidence="2" id="KW-1185">Reference proteome</keyword>
<sequence>MKKTGFLIAALRHLKPIKYISNTQLALVFTAVAVMFTANACSPNGPSSELVSTDNSAIKQQPQAAAEIADNIKNSYARLAAERTDVCPKLVQEDIGGRVIERPNEVLVNDYCDYYLYLRRGQHLSVDVNHRQIEALLTVPIFHDFANGDYEVLSSYDKHVIRLAYDGATYKPKNLSYDVVIEVTNK</sequence>
<evidence type="ECO:0000313" key="1">
    <source>
        <dbReference type="EMBL" id="MBO1530200.1"/>
    </source>
</evidence>
<comment type="caution">
    <text evidence="1">The sequence shown here is derived from an EMBL/GenBank/DDBJ whole genome shotgun (WGS) entry which is preliminary data.</text>
</comment>
<dbReference type="EMBL" id="JAGBKM010000003">
    <property type="protein sequence ID" value="MBO1530200.1"/>
    <property type="molecule type" value="Genomic_DNA"/>
</dbReference>
<protein>
    <submittedName>
        <fullName evidence="1">Uncharacterized protein</fullName>
    </submittedName>
</protein>